<organism evidence="2 3">
    <name type="scientific">Colocasia esculenta</name>
    <name type="common">Wild taro</name>
    <name type="synonym">Arum esculentum</name>
    <dbReference type="NCBI Taxonomy" id="4460"/>
    <lineage>
        <taxon>Eukaryota</taxon>
        <taxon>Viridiplantae</taxon>
        <taxon>Streptophyta</taxon>
        <taxon>Embryophyta</taxon>
        <taxon>Tracheophyta</taxon>
        <taxon>Spermatophyta</taxon>
        <taxon>Magnoliopsida</taxon>
        <taxon>Liliopsida</taxon>
        <taxon>Araceae</taxon>
        <taxon>Aroideae</taxon>
        <taxon>Colocasieae</taxon>
        <taxon>Colocasia</taxon>
    </lineage>
</organism>
<feature type="compositionally biased region" description="Low complexity" evidence="1">
    <location>
        <begin position="100"/>
        <end position="112"/>
    </location>
</feature>
<evidence type="ECO:0000256" key="1">
    <source>
        <dbReference type="SAM" id="MobiDB-lite"/>
    </source>
</evidence>
<dbReference type="Proteomes" id="UP000652761">
    <property type="component" value="Unassembled WGS sequence"/>
</dbReference>
<sequence>MEGRRVFITLCHPSSQVCNCYGTHLLGFSFSFLSIYCPSLSLIESLSWQEHFEKDRGALFPWPTEGGEVEAPSPSAAGGCCTDVITTLPWAQSTYSTGESTRSTSNPSSPTRAYRRSRANGGFHSPTGVQETDRPQPLFWRSRWEQHCCCGCVLMDARLNSLNMTNNPAFEYEDNVHEFVGMVDTNNQPEGLVHSSSSSQADYEGSVSLRVNPTYAQGTQEDPEFSNLLSRYSPEDIITMLSKHTSLEGEALRLFTSLPASDLINFDIVSE</sequence>
<name>A0A843UHA1_COLES</name>
<accession>A0A843UHA1</accession>
<keyword evidence="3" id="KW-1185">Reference proteome</keyword>
<evidence type="ECO:0000313" key="2">
    <source>
        <dbReference type="EMBL" id="MQL81384.1"/>
    </source>
</evidence>
<protein>
    <submittedName>
        <fullName evidence="2">Uncharacterized protein</fullName>
    </submittedName>
</protein>
<dbReference type="AlphaFoldDB" id="A0A843UHA1"/>
<dbReference type="EMBL" id="NMUH01000564">
    <property type="protein sequence ID" value="MQL81384.1"/>
    <property type="molecule type" value="Genomic_DNA"/>
</dbReference>
<comment type="caution">
    <text evidence="2">The sequence shown here is derived from an EMBL/GenBank/DDBJ whole genome shotgun (WGS) entry which is preliminary data.</text>
</comment>
<proteinExistence type="predicted"/>
<reference evidence="2" key="1">
    <citation type="submission" date="2017-07" db="EMBL/GenBank/DDBJ databases">
        <title>Taro Niue Genome Assembly and Annotation.</title>
        <authorList>
            <person name="Atibalentja N."/>
            <person name="Keating K."/>
            <person name="Fields C.J."/>
        </authorList>
    </citation>
    <scope>NUCLEOTIDE SEQUENCE</scope>
    <source>
        <strain evidence="2">Niue_2</strain>
        <tissue evidence="2">Leaf</tissue>
    </source>
</reference>
<evidence type="ECO:0000313" key="3">
    <source>
        <dbReference type="Proteomes" id="UP000652761"/>
    </source>
</evidence>
<gene>
    <name evidence="2" type="ORF">Taro_013844</name>
</gene>
<feature type="region of interest" description="Disordered" evidence="1">
    <location>
        <begin position="94"/>
        <end position="134"/>
    </location>
</feature>